<sequence length="303" mass="32127">MCESCRQSRPQRETVRVYVLLIHTFVLLSIMQYPERRLALSVFSLFAYISSSHAGYCYFRNGNIAVINSQAYVQCPGLDSCCLQSDICVSNGLCQDINNHANGSLTNEGGTYYNFTGLYQSPACSNANFEGCDTECTASNSSGRTYIWSCNNQLTSYCCASVLAQSECCSGTSNFVLPSPSVIAWGTSSTTSTASSTRMSASTSTSITSSSSSFSTPASLLPSSTAAAPSAASSQSGSASLSTAAKAGIGVAVAVCLPTFASSEQGSSHRPRLLCRSITINLRAPTEVPCSRSWQWTIYCQSK</sequence>
<keyword evidence="1" id="KW-0812">Transmembrane</keyword>
<proteinExistence type="predicted"/>
<name>M2LY14_BAUPA</name>
<dbReference type="eggNOG" id="ENOG502SV8V">
    <property type="taxonomic scope" value="Eukaryota"/>
</dbReference>
<keyword evidence="3" id="KW-1185">Reference proteome</keyword>
<dbReference type="KEGG" id="bcom:BAUCODRAFT_342439"/>
<accession>M2LY14</accession>
<dbReference type="EMBL" id="KB445551">
    <property type="protein sequence ID" value="EMC99587.1"/>
    <property type="molecule type" value="Genomic_DNA"/>
</dbReference>
<dbReference type="Proteomes" id="UP000011761">
    <property type="component" value="Unassembled WGS sequence"/>
</dbReference>
<dbReference type="GeneID" id="19112373"/>
<dbReference type="OMA" id="DINNHAN"/>
<dbReference type="AlphaFoldDB" id="M2LY14"/>
<gene>
    <name evidence="2" type="ORF">BAUCODRAFT_342439</name>
</gene>
<keyword evidence="1" id="KW-1133">Transmembrane helix</keyword>
<evidence type="ECO:0000313" key="3">
    <source>
        <dbReference type="Proteomes" id="UP000011761"/>
    </source>
</evidence>
<evidence type="ECO:0000256" key="1">
    <source>
        <dbReference type="SAM" id="Phobius"/>
    </source>
</evidence>
<feature type="transmembrane region" description="Helical" evidence="1">
    <location>
        <begin position="15"/>
        <end position="33"/>
    </location>
</feature>
<organism evidence="2 3">
    <name type="scientific">Baudoinia panamericana (strain UAMH 10762)</name>
    <name type="common">Angels' share fungus</name>
    <name type="synonym">Baudoinia compniacensis (strain UAMH 10762)</name>
    <dbReference type="NCBI Taxonomy" id="717646"/>
    <lineage>
        <taxon>Eukaryota</taxon>
        <taxon>Fungi</taxon>
        <taxon>Dikarya</taxon>
        <taxon>Ascomycota</taxon>
        <taxon>Pezizomycotina</taxon>
        <taxon>Dothideomycetes</taxon>
        <taxon>Dothideomycetidae</taxon>
        <taxon>Mycosphaerellales</taxon>
        <taxon>Teratosphaeriaceae</taxon>
        <taxon>Baudoinia</taxon>
    </lineage>
</organism>
<dbReference type="HOGENOM" id="CLU_918225_0_0_1"/>
<dbReference type="RefSeq" id="XP_007673230.1">
    <property type="nucleotide sequence ID" value="XM_007675040.1"/>
</dbReference>
<keyword evidence="1" id="KW-0472">Membrane</keyword>
<dbReference type="OrthoDB" id="5215637at2759"/>
<reference evidence="2 3" key="1">
    <citation type="journal article" date="2012" name="PLoS Pathog.">
        <title>Diverse lifestyles and strategies of plant pathogenesis encoded in the genomes of eighteen Dothideomycetes fungi.</title>
        <authorList>
            <person name="Ohm R.A."/>
            <person name="Feau N."/>
            <person name="Henrissat B."/>
            <person name="Schoch C.L."/>
            <person name="Horwitz B.A."/>
            <person name="Barry K.W."/>
            <person name="Condon B.J."/>
            <person name="Copeland A.C."/>
            <person name="Dhillon B."/>
            <person name="Glaser F."/>
            <person name="Hesse C.N."/>
            <person name="Kosti I."/>
            <person name="LaButti K."/>
            <person name="Lindquist E.A."/>
            <person name="Lucas S."/>
            <person name="Salamov A.A."/>
            <person name="Bradshaw R.E."/>
            <person name="Ciuffetti L."/>
            <person name="Hamelin R.C."/>
            <person name="Kema G.H.J."/>
            <person name="Lawrence C."/>
            <person name="Scott J.A."/>
            <person name="Spatafora J.W."/>
            <person name="Turgeon B.G."/>
            <person name="de Wit P.J.G.M."/>
            <person name="Zhong S."/>
            <person name="Goodwin S.B."/>
            <person name="Grigoriev I.V."/>
        </authorList>
    </citation>
    <scope>NUCLEOTIDE SEQUENCE [LARGE SCALE GENOMIC DNA]</scope>
    <source>
        <strain evidence="2 3">UAMH 10762</strain>
    </source>
</reference>
<protein>
    <submittedName>
        <fullName evidence="2">Uncharacterized protein</fullName>
    </submittedName>
</protein>
<evidence type="ECO:0000313" key="2">
    <source>
        <dbReference type="EMBL" id="EMC99587.1"/>
    </source>
</evidence>